<gene>
    <name evidence="1" type="ORF">CSEC_1055</name>
</gene>
<dbReference type="eggNOG" id="ENOG502Z9UA">
    <property type="taxonomic scope" value="Bacteria"/>
</dbReference>
<dbReference type="EMBL" id="CCEJ010000004">
    <property type="protein sequence ID" value="CDR33881.1"/>
    <property type="molecule type" value="Genomic_DNA"/>
</dbReference>
<dbReference type="AlphaFoldDB" id="A0A090CZ01"/>
<reference evidence="1" key="2">
    <citation type="submission" date="2014-09" db="EMBL/GenBank/DDBJ databases">
        <title>Criblamydia sequanensis harbors a mega-plasmid encoding arsenite resistance.</title>
        <authorList>
            <person name="Bertelli C."/>
            <person name="Goesmann A."/>
            <person name="Greub G."/>
        </authorList>
    </citation>
    <scope>NUCLEOTIDE SEQUENCE [LARGE SCALE GENOMIC DNA]</scope>
    <source>
        <strain evidence="1">CRIB-18</strain>
    </source>
</reference>
<evidence type="ECO:0000313" key="2">
    <source>
        <dbReference type="Proteomes" id="UP000031552"/>
    </source>
</evidence>
<dbReference type="RefSeq" id="WP_041017413.1">
    <property type="nucleotide sequence ID" value="NZ_CCEJ010000004.1"/>
</dbReference>
<accession>A0A090CZ01</accession>
<keyword evidence="2" id="KW-1185">Reference proteome</keyword>
<evidence type="ECO:0000313" key="1">
    <source>
        <dbReference type="EMBL" id="CDR33881.1"/>
    </source>
</evidence>
<dbReference type="Proteomes" id="UP000031552">
    <property type="component" value="Unassembled WGS sequence"/>
</dbReference>
<proteinExistence type="predicted"/>
<dbReference type="OrthoDB" id="20366at2"/>
<protein>
    <submittedName>
        <fullName evidence="1">Uncharacterized protein</fullName>
    </submittedName>
</protein>
<name>A0A090CZ01_9BACT</name>
<organism evidence="1 2">
    <name type="scientific">Candidatus Criblamydia sequanensis CRIB-18</name>
    <dbReference type="NCBI Taxonomy" id="1437425"/>
    <lineage>
        <taxon>Bacteria</taxon>
        <taxon>Pseudomonadati</taxon>
        <taxon>Chlamydiota</taxon>
        <taxon>Chlamydiia</taxon>
        <taxon>Parachlamydiales</taxon>
        <taxon>Candidatus Criblamydiaceae</taxon>
        <taxon>Candidatus Criblamydia</taxon>
    </lineage>
</organism>
<sequence length="639" mass="74728">MLSLNINNTLLNGFEKKLPLLLRKPFLLLTNSSFFKFLKKLVVTKGRQKKLFREWMQALDLLEEIPVKFPLKGQKIQADYKKHLESVDRLLETLKDSQEEAYYSLKQKRISLGYRIGKIHGGEDPGFPDESLYEKLKKRVLSFQNKKILTNRDLLALKTTSQFANFAALLLENKKIFNDYANWVFRDGNIPEAFIEYPSTVRKLIDCNLAGRIGRINEYHLKIEERVSPDASFKEKVLTLPINGVSTSLLDRTKEIVFQGNYALTLDQVFSIFKNKEFEIGNIEYLQAGIMNWNTHQWGYYDAVKKRIIPIDLTHLYWWEELPYFEILDKKEAEERFGIHLNGTCWCALASATRLAPRLDYENTHAFMEVAIPRGDSSYAVYSFGKVATKFPGSFLETLEIFGRNLHATLAYPDDNVYYSHRSYACHPFILTETQGHQLMNLIKRDFLKGRQGNFVYQIESENCAKWVHETLAEVLSENEIPEMFRMRLLDTEPEGVVSHIFKIIKKLPDSWQTPVLTFFHLPMGALKETWIIENGKKVCKSLRFHDFWKTGIVFLPAMLHKCKDEGRLPRASGMVELISHLYTHCKVPSMKQYLFKKTKFLFERWSFVKQQHQLLFEYKKEGFLRNRKFLKPAVKGQT</sequence>
<comment type="caution">
    <text evidence="1">The sequence shown here is derived from an EMBL/GenBank/DDBJ whole genome shotgun (WGS) entry which is preliminary data.</text>
</comment>
<reference evidence="1" key="1">
    <citation type="submission" date="2013-12" db="EMBL/GenBank/DDBJ databases">
        <authorList>
            <person name="Linke B."/>
        </authorList>
    </citation>
    <scope>NUCLEOTIDE SEQUENCE [LARGE SCALE GENOMIC DNA]</scope>
    <source>
        <strain evidence="1">CRIB-18</strain>
    </source>
</reference>